<dbReference type="Proteomes" id="UP001221686">
    <property type="component" value="Unassembled WGS sequence"/>
</dbReference>
<evidence type="ECO:0000256" key="3">
    <source>
        <dbReference type="ARBA" id="ARBA00022475"/>
    </source>
</evidence>
<keyword evidence="3" id="KW-1003">Cell membrane</keyword>
<feature type="transmembrane region" description="Helical" evidence="7">
    <location>
        <begin position="55"/>
        <end position="73"/>
    </location>
</feature>
<evidence type="ECO:0000256" key="7">
    <source>
        <dbReference type="SAM" id="Phobius"/>
    </source>
</evidence>
<feature type="transmembrane region" description="Helical" evidence="7">
    <location>
        <begin position="85"/>
        <end position="107"/>
    </location>
</feature>
<feature type="transmembrane region" description="Helical" evidence="7">
    <location>
        <begin position="23"/>
        <end position="43"/>
    </location>
</feature>
<keyword evidence="8" id="KW-0282">Flagellum</keyword>
<comment type="subcellular location">
    <subcellularLocation>
        <location evidence="1">Cell membrane</location>
        <topology evidence="1">Multi-pass membrane protein</topology>
    </subcellularLocation>
</comment>
<feature type="transmembrane region" description="Helical" evidence="7">
    <location>
        <begin position="187"/>
        <end position="211"/>
    </location>
</feature>
<feature type="transmembrane region" description="Helical" evidence="7">
    <location>
        <begin position="119"/>
        <end position="143"/>
    </location>
</feature>
<protein>
    <submittedName>
        <fullName evidence="8">Flagellar biosynthetic protein FliR</fullName>
    </submittedName>
</protein>
<name>A0ABT5E8X5_9BACT</name>
<evidence type="ECO:0000256" key="2">
    <source>
        <dbReference type="ARBA" id="ARBA00009772"/>
    </source>
</evidence>
<keyword evidence="8" id="KW-0969">Cilium</keyword>
<comment type="similarity">
    <text evidence="2">Belongs to the FliR/MopE/SpaR family.</text>
</comment>
<dbReference type="InterPro" id="IPR002010">
    <property type="entry name" value="T3SS_IM_R"/>
</dbReference>
<organism evidence="8 9">
    <name type="scientific">Nannocystis bainbridge</name>
    <dbReference type="NCBI Taxonomy" id="2995303"/>
    <lineage>
        <taxon>Bacteria</taxon>
        <taxon>Pseudomonadati</taxon>
        <taxon>Myxococcota</taxon>
        <taxon>Polyangia</taxon>
        <taxon>Nannocystales</taxon>
        <taxon>Nannocystaceae</taxon>
        <taxon>Nannocystis</taxon>
    </lineage>
</organism>
<feature type="transmembrane region" description="Helical" evidence="7">
    <location>
        <begin position="223"/>
        <end position="242"/>
    </location>
</feature>
<accession>A0ABT5E8X5</accession>
<keyword evidence="8" id="KW-0966">Cell projection</keyword>
<sequence>MLFSCESANRLSRRTCDSRPGPAMIAGPLAAWAWLALRLFAVLQAQTLWRAAAGGMWWAIAAGLAAILAAAWAPIRLAPVAWTSWLLAAGFELLLGAVLGALVSLPGDAALGAARRSGVALGLAGARAFAALHVALVGSLALATGLHRPLLTGLRACATRWPVGEPGAWPLQLDLAAVSAAAHDATVLALGLATPVLLTAAVVELALACAARPGPMAALAAASRPWLVAVAALTALAAAWAVHPDAWLQALARV</sequence>
<dbReference type="RefSeq" id="WP_272090372.1">
    <property type="nucleotide sequence ID" value="NZ_JAQNDL010000003.1"/>
</dbReference>
<dbReference type="EMBL" id="JAQNDL010000003">
    <property type="protein sequence ID" value="MDC0721865.1"/>
    <property type="molecule type" value="Genomic_DNA"/>
</dbReference>
<evidence type="ECO:0000256" key="6">
    <source>
        <dbReference type="ARBA" id="ARBA00023136"/>
    </source>
</evidence>
<evidence type="ECO:0000256" key="4">
    <source>
        <dbReference type="ARBA" id="ARBA00022692"/>
    </source>
</evidence>
<comment type="caution">
    <text evidence="8">The sequence shown here is derived from an EMBL/GenBank/DDBJ whole genome shotgun (WGS) entry which is preliminary data.</text>
</comment>
<dbReference type="Pfam" id="PF01311">
    <property type="entry name" value="Bac_export_1"/>
    <property type="match status" value="1"/>
</dbReference>
<keyword evidence="4 7" id="KW-0812">Transmembrane</keyword>
<keyword evidence="9" id="KW-1185">Reference proteome</keyword>
<evidence type="ECO:0000256" key="1">
    <source>
        <dbReference type="ARBA" id="ARBA00004651"/>
    </source>
</evidence>
<evidence type="ECO:0000313" key="9">
    <source>
        <dbReference type="Proteomes" id="UP001221686"/>
    </source>
</evidence>
<evidence type="ECO:0000256" key="5">
    <source>
        <dbReference type="ARBA" id="ARBA00022989"/>
    </source>
</evidence>
<gene>
    <name evidence="8" type="ORF">POL25_33455</name>
</gene>
<keyword evidence="5 7" id="KW-1133">Transmembrane helix</keyword>
<evidence type="ECO:0000313" key="8">
    <source>
        <dbReference type="EMBL" id="MDC0721865.1"/>
    </source>
</evidence>
<proteinExistence type="inferred from homology"/>
<reference evidence="8 9" key="1">
    <citation type="submission" date="2022-11" db="EMBL/GenBank/DDBJ databases">
        <title>Minimal conservation of predation-associated metabolite biosynthetic gene clusters underscores biosynthetic potential of Myxococcota including descriptions for ten novel species: Archangium lansinium sp. nov., Myxococcus landrumus sp. nov., Nannocystis bai.</title>
        <authorList>
            <person name="Ahearne A."/>
            <person name="Stevens C."/>
            <person name="Dowd S."/>
        </authorList>
    </citation>
    <scope>NUCLEOTIDE SEQUENCE [LARGE SCALE GENOMIC DNA]</scope>
    <source>
        <strain evidence="8 9">BB15-2</strain>
    </source>
</reference>
<keyword evidence="6 7" id="KW-0472">Membrane</keyword>